<organism evidence="2 3">
    <name type="scientific">Spirosoma profusum</name>
    <dbReference type="NCBI Taxonomy" id="2771354"/>
    <lineage>
        <taxon>Bacteria</taxon>
        <taxon>Pseudomonadati</taxon>
        <taxon>Bacteroidota</taxon>
        <taxon>Cytophagia</taxon>
        <taxon>Cytophagales</taxon>
        <taxon>Cytophagaceae</taxon>
        <taxon>Spirosoma</taxon>
    </lineage>
</organism>
<dbReference type="Proteomes" id="UP000598820">
    <property type="component" value="Unassembled WGS sequence"/>
</dbReference>
<dbReference type="AlphaFoldDB" id="A0A926XY52"/>
<reference evidence="2" key="1">
    <citation type="submission" date="2020-09" db="EMBL/GenBank/DDBJ databases">
        <authorList>
            <person name="Kim M.K."/>
        </authorList>
    </citation>
    <scope>NUCLEOTIDE SEQUENCE</scope>
    <source>
        <strain evidence="2">BT702</strain>
    </source>
</reference>
<name>A0A926XY52_9BACT</name>
<proteinExistence type="predicted"/>
<gene>
    <name evidence="2" type="ORF">IC229_19835</name>
</gene>
<accession>A0A926XY52</accession>
<keyword evidence="3" id="KW-1185">Reference proteome</keyword>
<sequence length="381" mass="42722">MARLLLVLLLLPYLGSAQATIDTLHWSATRRLQLSDFRSPTQPGLGGSEFYYQIGYEARTLSTWGAPAIESFCLMFRNLSWVSETARHERTLAYNQVLFDLVEVHTRLMKAKLVALGADRRFKQQAKQIEYMTNSELGGEVNRFRAETGGGDDVTELKRWQQQVVQRLYDTPDLVTTYHTSKVGYGFFFGGGLMQPMGPISQAFTPSGGVVFGIDVALRRTIIMLHPTLYNGSIRAGFDYQNHTWESGMAVTPMLFEAGIGQIVSDAPRIRVIPYLGYRLLALAPTDRKDERYKGFSLTDYAPTGGLVLDIKLGDNTPKYDRAEANFWFIRTKLSYSPMLDTKPFAGGFINLQIGLGGFGRIRRVGYRPEPTTITLPDGQI</sequence>
<evidence type="ECO:0000256" key="1">
    <source>
        <dbReference type="SAM" id="SignalP"/>
    </source>
</evidence>
<protein>
    <submittedName>
        <fullName evidence="2">Uncharacterized protein</fullName>
    </submittedName>
</protein>
<feature type="signal peptide" evidence="1">
    <location>
        <begin position="1"/>
        <end position="19"/>
    </location>
</feature>
<dbReference type="EMBL" id="JACWZY010000018">
    <property type="protein sequence ID" value="MBD2702907.1"/>
    <property type="molecule type" value="Genomic_DNA"/>
</dbReference>
<keyword evidence="1" id="KW-0732">Signal</keyword>
<comment type="caution">
    <text evidence="2">The sequence shown here is derived from an EMBL/GenBank/DDBJ whole genome shotgun (WGS) entry which is preliminary data.</text>
</comment>
<evidence type="ECO:0000313" key="3">
    <source>
        <dbReference type="Proteomes" id="UP000598820"/>
    </source>
</evidence>
<dbReference type="RefSeq" id="WP_190888757.1">
    <property type="nucleotide sequence ID" value="NZ_JACWZY010000018.1"/>
</dbReference>
<evidence type="ECO:0000313" key="2">
    <source>
        <dbReference type="EMBL" id="MBD2702907.1"/>
    </source>
</evidence>
<feature type="chain" id="PRO_5038047124" evidence="1">
    <location>
        <begin position="20"/>
        <end position="381"/>
    </location>
</feature>